<dbReference type="InterPro" id="IPR005064">
    <property type="entry name" value="BUG"/>
</dbReference>
<dbReference type="InterPro" id="IPR042100">
    <property type="entry name" value="Bug_dom1"/>
</dbReference>
<keyword evidence="2" id="KW-0732">Signal</keyword>
<evidence type="ECO:0000313" key="4">
    <source>
        <dbReference type="Proteomes" id="UP000026682"/>
    </source>
</evidence>
<evidence type="ECO:0000256" key="2">
    <source>
        <dbReference type="SAM" id="SignalP"/>
    </source>
</evidence>
<evidence type="ECO:0000313" key="3">
    <source>
        <dbReference type="EMBL" id="KAK88989.1"/>
    </source>
</evidence>
<gene>
    <name evidence="3" type="ORF">L497_1837</name>
</gene>
<dbReference type="RefSeq" id="WP_076879499.1">
    <property type="nucleotide sequence ID" value="NZ_JFZZ01000106.1"/>
</dbReference>
<comment type="caution">
    <text evidence="3">The sequence shown here is derived from an EMBL/GenBank/DDBJ whole genome shotgun (WGS) entry which is preliminary data.</text>
</comment>
<dbReference type="PANTHER" id="PTHR42928">
    <property type="entry name" value="TRICARBOXYLATE-BINDING PROTEIN"/>
    <property type="match status" value="1"/>
</dbReference>
<dbReference type="Proteomes" id="UP000026682">
    <property type="component" value="Unassembled WGS sequence"/>
</dbReference>
<dbReference type="Pfam" id="PF03401">
    <property type="entry name" value="TctC"/>
    <property type="match status" value="1"/>
</dbReference>
<name>A0A158M3I1_9BORD</name>
<sequence>MKMKPVWLGALLALTLGSACHAEVFPSKPITAVVPYAAGGLTDQLAREVGARMAKSLRQPVVVENRPGGAAQIAMNYLKQSPADGYQIFSVTCPLWRPIWACFPSSVMTRVATCDLSRN</sequence>
<protein>
    <submittedName>
        <fullName evidence="3">Tripartite tricarboxylate transporter family receptor domain protein</fullName>
    </submittedName>
</protein>
<dbReference type="PATRIC" id="fig|1331206.3.peg.2623"/>
<dbReference type="AlphaFoldDB" id="A0A158M3I1"/>
<proteinExistence type="inferred from homology"/>
<dbReference type="PANTHER" id="PTHR42928:SF5">
    <property type="entry name" value="BLR1237 PROTEIN"/>
    <property type="match status" value="1"/>
</dbReference>
<accession>A0A158M3I1</accession>
<feature type="signal peptide" evidence="2">
    <location>
        <begin position="1"/>
        <end position="22"/>
    </location>
</feature>
<keyword evidence="3" id="KW-0675">Receptor</keyword>
<dbReference type="Gene3D" id="3.40.190.150">
    <property type="entry name" value="Bordetella uptake gene, domain 1"/>
    <property type="match status" value="1"/>
</dbReference>
<feature type="chain" id="PRO_5007628588" evidence="2">
    <location>
        <begin position="23"/>
        <end position="119"/>
    </location>
</feature>
<evidence type="ECO:0000256" key="1">
    <source>
        <dbReference type="ARBA" id="ARBA00006987"/>
    </source>
</evidence>
<reference evidence="3 4" key="1">
    <citation type="submission" date="2014-03" db="EMBL/GenBank/DDBJ databases">
        <title>Genome sequence of Bordetella holmseii.</title>
        <authorList>
            <person name="Harvill E."/>
            <person name="Goodfield L.L."/>
            <person name="Ivanov Y."/>
            <person name="Meyer J.A."/>
            <person name="Newth C."/>
            <person name="Cassiday P."/>
            <person name="Tondella M.L."/>
            <person name="Liao P."/>
            <person name="Zimmerman J."/>
            <person name="Meert K."/>
            <person name="Wessel D."/>
            <person name="Berger J."/>
            <person name="Dean J.M."/>
            <person name="Holubkov R."/>
            <person name="Burr J."/>
            <person name="Liu T."/>
            <person name="Brinkac L.M."/>
            <person name="Sanka R."/>
            <person name="Kim M."/>
            <person name="Losada L."/>
        </authorList>
    </citation>
    <scope>NUCLEOTIDE SEQUENCE [LARGE SCALE GENOMIC DNA]</scope>
    <source>
        <strain evidence="3 4">CDC-H585-BH</strain>
    </source>
</reference>
<dbReference type="EMBL" id="JFZZ01000106">
    <property type="protein sequence ID" value="KAK88989.1"/>
    <property type="molecule type" value="Genomic_DNA"/>
</dbReference>
<organism evidence="3 4">
    <name type="scientific">Bordetella holmesii CDC-H585-BH</name>
    <dbReference type="NCBI Taxonomy" id="1331206"/>
    <lineage>
        <taxon>Bacteria</taxon>
        <taxon>Pseudomonadati</taxon>
        <taxon>Pseudomonadota</taxon>
        <taxon>Betaproteobacteria</taxon>
        <taxon>Burkholderiales</taxon>
        <taxon>Alcaligenaceae</taxon>
        <taxon>Bordetella</taxon>
    </lineage>
</organism>
<dbReference type="PROSITE" id="PS51257">
    <property type="entry name" value="PROKAR_LIPOPROTEIN"/>
    <property type="match status" value="1"/>
</dbReference>
<comment type="similarity">
    <text evidence="1">Belongs to the UPF0065 (bug) family.</text>
</comment>